<evidence type="ECO:0000313" key="2">
    <source>
        <dbReference type="Proteomes" id="UP001623330"/>
    </source>
</evidence>
<sequence>MDFDKFLLFGDSITQFSSGRCETVEQAADIDEFSLGSGLGAVYNRKLDVVVRGFSGYNTRWGLPILEAILAAERESRSKNHQGRIVMSTVFFGSNDSVSSGPQRVPLDEFGKNVRCMITKLQELDIKPVLVTPARVEPNQWAENFQQDKENGYIRSDVFYKEYRDQLLKLGEEFNVPVVDLYAAFASENVSELLTDGVHFTGKGYRVFFKALMDTIAKHYPEMTPQALPFHLPYWRDVTEDETSVLVALNRDY</sequence>
<dbReference type="PANTHER" id="PTHR14209">
    <property type="entry name" value="ISOAMYL ACETATE-HYDROLYZING ESTERASE 1"/>
    <property type="match status" value="1"/>
</dbReference>
<keyword evidence="2" id="KW-1185">Reference proteome</keyword>
<dbReference type="InterPro" id="IPR001087">
    <property type="entry name" value="GDSL"/>
</dbReference>
<dbReference type="InterPro" id="IPR036514">
    <property type="entry name" value="SGNH_hydro_sf"/>
</dbReference>
<dbReference type="Proteomes" id="UP001623330">
    <property type="component" value="Unassembled WGS sequence"/>
</dbReference>
<protein>
    <submittedName>
        <fullName evidence="1">Isoamyl acetate-hydrolyzing esterase</fullName>
    </submittedName>
</protein>
<dbReference type="Pfam" id="PF00657">
    <property type="entry name" value="Lipase_GDSL"/>
    <property type="match status" value="1"/>
</dbReference>
<accession>A0ABR4NUB0</accession>
<comment type="caution">
    <text evidence="1">The sequence shown here is derived from an EMBL/GenBank/DDBJ whole genome shotgun (WGS) entry which is preliminary data.</text>
</comment>
<dbReference type="PANTHER" id="PTHR14209:SF19">
    <property type="entry name" value="ISOAMYL ACETATE-HYDROLYZING ESTERASE 1 HOMOLOG"/>
    <property type="match status" value="1"/>
</dbReference>
<dbReference type="EMBL" id="JBEVYD010000005">
    <property type="protein sequence ID" value="KAL3232314.1"/>
    <property type="molecule type" value="Genomic_DNA"/>
</dbReference>
<organism evidence="1 2">
    <name type="scientific">Nakaseomyces bracarensis</name>
    <dbReference type="NCBI Taxonomy" id="273131"/>
    <lineage>
        <taxon>Eukaryota</taxon>
        <taxon>Fungi</taxon>
        <taxon>Dikarya</taxon>
        <taxon>Ascomycota</taxon>
        <taxon>Saccharomycotina</taxon>
        <taxon>Saccharomycetes</taxon>
        <taxon>Saccharomycetales</taxon>
        <taxon>Saccharomycetaceae</taxon>
        <taxon>Nakaseomyces</taxon>
    </lineage>
</organism>
<dbReference type="SUPFAM" id="SSF52266">
    <property type="entry name" value="SGNH hydrolase"/>
    <property type="match status" value="1"/>
</dbReference>
<evidence type="ECO:0000313" key="1">
    <source>
        <dbReference type="EMBL" id="KAL3232314.1"/>
    </source>
</evidence>
<proteinExistence type="predicted"/>
<name>A0ABR4NUB0_9SACH</name>
<gene>
    <name evidence="1" type="ORF">RNJ44_04230</name>
</gene>
<dbReference type="InterPro" id="IPR045136">
    <property type="entry name" value="Iah1-like"/>
</dbReference>
<dbReference type="Gene3D" id="3.40.50.1110">
    <property type="entry name" value="SGNH hydrolase"/>
    <property type="match status" value="1"/>
</dbReference>
<dbReference type="CDD" id="cd01838">
    <property type="entry name" value="Isoamyl_acetate_hydrolase_like"/>
    <property type="match status" value="1"/>
</dbReference>
<reference evidence="1 2" key="1">
    <citation type="submission" date="2024-05" db="EMBL/GenBank/DDBJ databases">
        <title>Long read based assembly of the Candida bracarensis genome reveals expanded adhesin content.</title>
        <authorList>
            <person name="Marcet-Houben M."/>
            <person name="Ksiezopolska E."/>
            <person name="Gabaldon T."/>
        </authorList>
    </citation>
    <scope>NUCLEOTIDE SEQUENCE [LARGE SCALE GENOMIC DNA]</scope>
    <source>
        <strain evidence="1 2">CBM6</strain>
    </source>
</reference>